<sequence length="172" mass="19081">MSLCAVFHMNRFGRSHGMAATHIATANSANRTHHLAVVVTEMHRTGNLGYSDLRRFITSKTFKRPTEGPAEGSAEGSSETSSINITINPIDPEQQKEDRKRATKQISAVPECTLRSARLIYTTSNATAQKPYKQHYKAARAVMIGDRERDSVQSTGLTIERYEKTGEQLATE</sequence>
<dbReference type="OrthoDB" id="6513042at2759"/>
<dbReference type="Proteomes" id="UP000241587">
    <property type="component" value="Unassembled WGS sequence"/>
</dbReference>
<keyword evidence="3" id="KW-1185">Reference proteome</keyword>
<proteinExistence type="predicted"/>
<reference evidence="2 3" key="1">
    <citation type="submission" date="2018-02" db="EMBL/GenBank/DDBJ databases">
        <title>Fusarium culmorum secondary metabolites in fungal-bacterial-plant interactions.</title>
        <authorList>
            <person name="Schmidt R."/>
        </authorList>
    </citation>
    <scope>NUCLEOTIDE SEQUENCE [LARGE SCALE GENOMIC DNA]</scope>
    <source>
        <strain evidence="2 3">PV</strain>
    </source>
</reference>
<feature type="region of interest" description="Disordered" evidence="1">
    <location>
        <begin position="62"/>
        <end position="103"/>
    </location>
</feature>
<organism evidence="2 3">
    <name type="scientific">Fusarium culmorum</name>
    <dbReference type="NCBI Taxonomy" id="5516"/>
    <lineage>
        <taxon>Eukaryota</taxon>
        <taxon>Fungi</taxon>
        <taxon>Dikarya</taxon>
        <taxon>Ascomycota</taxon>
        <taxon>Pezizomycotina</taxon>
        <taxon>Sordariomycetes</taxon>
        <taxon>Hypocreomycetidae</taxon>
        <taxon>Hypocreales</taxon>
        <taxon>Nectriaceae</taxon>
        <taxon>Fusarium</taxon>
    </lineage>
</organism>
<name>A0A2T4HAB4_FUSCU</name>
<evidence type="ECO:0000313" key="2">
    <source>
        <dbReference type="EMBL" id="PTD12750.1"/>
    </source>
</evidence>
<protein>
    <submittedName>
        <fullName evidence="2">Uncharacterized protein</fullName>
    </submittedName>
</protein>
<comment type="caution">
    <text evidence="2">The sequence shown here is derived from an EMBL/GenBank/DDBJ whole genome shotgun (WGS) entry which is preliminary data.</text>
</comment>
<feature type="region of interest" description="Disordered" evidence="1">
    <location>
        <begin position="147"/>
        <end position="172"/>
    </location>
</feature>
<gene>
    <name evidence="2" type="ORF">FCULG_00003660</name>
</gene>
<accession>A0A2T4HAB4</accession>
<evidence type="ECO:0000256" key="1">
    <source>
        <dbReference type="SAM" id="MobiDB-lite"/>
    </source>
</evidence>
<evidence type="ECO:0000313" key="3">
    <source>
        <dbReference type="Proteomes" id="UP000241587"/>
    </source>
</evidence>
<dbReference type="AlphaFoldDB" id="A0A2T4HAB4"/>
<dbReference type="EMBL" id="PVEM01000001">
    <property type="protein sequence ID" value="PTD12750.1"/>
    <property type="molecule type" value="Genomic_DNA"/>
</dbReference>
<feature type="compositionally biased region" description="Low complexity" evidence="1">
    <location>
        <begin position="67"/>
        <end position="90"/>
    </location>
</feature>